<gene>
    <name evidence="1" type="ORF">OSH07_15515</name>
</gene>
<evidence type="ECO:0000313" key="1">
    <source>
        <dbReference type="EMBL" id="MCX5570617.1"/>
    </source>
</evidence>
<protein>
    <submittedName>
        <fullName evidence="1">Phage tail terminator-like protein</fullName>
    </submittedName>
</protein>
<accession>A0A9X3IM70</accession>
<dbReference type="AlphaFoldDB" id="A0A9X3IM70"/>
<dbReference type="EMBL" id="JAPKNK010000006">
    <property type="protein sequence ID" value="MCX5570617.1"/>
    <property type="molecule type" value="Genomic_DNA"/>
</dbReference>
<keyword evidence="2" id="KW-1185">Reference proteome</keyword>
<organism evidence="1 2">
    <name type="scientific">Kaistia nematophila</name>
    <dbReference type="NCBI Taxonomy" id="2994654"/>
    <lineage>
        <taxon>Bacteria</taxon>
        <taxon>Pseudomonadati</taxon>
        <taxon>Pseudomonadota</taxon>
        <taxon>Alphaproteobacteria</taxon>
        <taxon>Hyphomicrobiales</taxon>
        <taxon>Kaistiaceae</taxon>
        <taxon>Kaistia</taxon>
    </lineage>
</organism>
<dbReference type="Gene3D" id="3.30.2000.20">
    <property type="match status" value="1"/>
</dbReference>
<dbReference type="Proteomes" id="UP001144805">
    <property type="component" value="Unassembled WGS sequence"/>
</dbReference>
<comment type="caution">
    <text evidence="1">The sequence shown here is derived from an EMBL/GenBank/DDBJ whole genome shotgun (WGS) entry which is preliminary data.</text>
</comment>
<sequence>MPLQQVVAAVEARLADGWTHCPVRGFDDNNGDTPDDGSAFLVVQYPVSMSDQITIGAPGSNVFREEGAFRLVLAMPRTVDGRLLALIWTDELARLFRGKQFGASDTFMGVTTYAPTSPAIEDDTDNGNYLLLSIAVPYQADLLG</sequence>
<dbReference type="RefSeq" id="WP_266339576.1">
    <property type="nucleotide sequence ID" value="NZ_JAPKNK010000006.1"/>
</dbReference>
<name>A0A9X3IM70_9HYPH</name>
<dbReference type="InterPro" id="IPR025395">
    <property type="entry name" value="Phage_tail_terminator-like"/>
</dbReference>
<dbReference type="Pfam" id="PF13554">
    <property type="entry name" value="Phage_tail_terminator_5"/>
    <property type="match status" value="1"/>
</dbReference>
<proteinExistence type="predicted"/>
<reference evidence="1" key="1">
    <citation type="submission" date="2022-11" db="EMBL/GenBank/DDBJ databases">
        <title>Biodiversity and phylogenetic relationships of bacteria.</title>
        <authorList>
            <person name="Machado R.A.R."/>
            <person name="Bhat A."/>
            <person name="Loulou A."/>
            <person name="Kallel S."/>
        </authorList>
    </citation>
    <scope>NUCLEOTIDE SEQUENCE</scope>
    <source>
        <strain evidence="1">K-TC2</strain>
    </source>
</reference>
<evidence type="ECO:0000313" key="2">
    <source>
        <dbReference type="Proteomes" id="UP001144805"/>
    </source>
</evidence>